<dbReference type="RefSeq" id="XP_013786728.1">
    <property type="nucleotide sequence ID" value="XM_013931274.1"/>
</dbReference>
<dbReference type="GeneID" id="106470675"/>
<dbReference type="Gene3D" id="3.30.420.10">
    <property type="entry name" value="Ribonuclease H-like superfamily/Ribonuclease H"/>
    <property type="match status" value="1"/>
</dbReference>
<gene>
    <name evidence="2" type="primary">LOC106470675</name>
</gene>
<reference evidence="2" key="1">
    <citation type="submission" date="2025-08" db="UniProtKB">
        <authorList>
            <consortium name="RefSeq"/>
        </authorList>
    </citation>
    <scope>IDENTIFICATION</scope>
    <source>
        <tissue evidence="2">Muscle</tissue>
    </source>
</reference>
<protein>
    <submittedName>
        <fullName evidence="2">Histone-lysine N-methyltransferase SETMAR-like</fullName>
    </submittedName>
</protein>
<proteinExistence type="predicted"/>
<dbReference type="InterPro" id="IPR052709">
    <property type="entry name" value="Transposase-MT_Hybrid"/>
</dbReference>
<name>A0ABM1BQJ1_LIMPO</name>
<accession>A0ABM1BQJ1</accession>
<dbReference type="InterPro" id="IPR036397">
    <property type="entry name" value="RNaseH_sf"/>
</dbReference>
<evidence type="ECO:0000313" key="2">
    <source>
        <dbReference type="RefSeq" id="XP_013786728.1"/>
    </source>
</evidence>
<dbReference type="InterPro" id="IPR001888">
    <property type="entry name" value="Transposase_1"/>
</dbReference>
<evidence type="ECO:0000313" key="1">
    <source>
        <dbReference type="Proteomes" id="UP000694941"/>
    </source>
</evidence>
<dbReference type="PANTHER" id="PTHR46060:SF2">
    <property type="entry name" value="HISTONE-LYSINE N-METHYLTRANSFERASE SETMAR"/>
    <property type="match status" value="1"/>
</dbReference>
<keyword evidence="1" id="KW-1185">Reference proteome</keyword>
<dbReference type="Pfam" id="PF01359">
    <property type="entry name" value="Transposase_1"/>
    <property type="match status" value="1"/>
</dbReference>
<sequence length="216" mass="25089">MKLGSNHTTVYRHLQQLGKVPKLGKRVPHELSEVNRKSRVEICYFLHIRDLTSPFLDRFVTGDEKWIFYKNVKVLLSIWWDCKGIIHFELLPTNATINAQVYCQQLERLNAALKKKRPVLVNGRGVVFHQDNARPHTAKITSQKIEELGWEKIPHPPYSPDLAPLDYHLFHSLQNHLDGLTHTSHEEVETDISEFFSSKPKEFFSRGIKKLDGEKS</sequence>
<organism evidence="1 2">
    <name type="scientific">Limulus polyphemus</name>
    <name type="common">Atlantic horseshoe crab</name>
    <dbReference type="NCBI Taxonomy" id="6850"/>
    <lineage>
        <taxon>Eukaryota</taxon>
        <taxon>Metazoa</taxon>
        <taxon>Ecdysozoa</taxon>
        <taxon>Arthropoda</taxon>
        <taxon>Chelicerata</taxon>
        <taxon>Merostomata</taxon>
        <taxon>Xiphosura</taxon>
        <taxon>Limulidae</taxon>
        <taxon>Limulus</taxon>
    </lineage>
</organism>
<dbReference type="PANTHER" id="PTHR46060">
    <property type="entry name" value="MARINER MOS1 TRANSPOSASE-LIKE PROTEIN"/>
    <property type="match status" value="1"/>
</dbReference>
<dbReference type="Proteomes" id="UP000694941">
    <property type="component" value="Unplaced"/>
</dbReference>